<dbReference type="Proteomes" id="UP000746595">
    <property type="component" value="Unassembled WGS sequence"/>
</dbReference>
<comment type="caution">
    <text evidence="2">The sequence shown here is derived from an EMBL/GenBank/DDBJ whole genome shotgun (WGS) entry which is preliminary data.</text>
</comment>
<dbReference type="RefSeq" id="WP_168150711.1">
    <property type="nucleotide sequence ID" value="NZ_JAAWVT010000001.1"/>
</dbReference>
<organism evidence="2 3">
    <name type="scientific">Paeniglutamicibacter terrestris</name>
    <dbReference type="NCBI Taxonomy" id="2723403"/>
    <lineage>
        <taxon>Bacteria</taxon>
        <taxon>Bacillati</taxon>
        <taxon>Actinomycetota</taxon>
        <taxon>Actinomycetes</taxon>
        <taxon>Micrococcales</taxon>
        <taxon>Micrococcaceae</taxon>
        <taxon>Paeniglutamicibacter</taxon>
    </lineage>
</organism>
<keyword evidence="3" id="KW-1185">Reference proteome</keyword>
<name>A0ABX1G1D4_9MICC</name>
<gene>
    <name evidence="2" type="ORF">HED64_03665</name>
</gene>
<accession>A0ABX1G1D4</accession>
<protein>
    <submittedName>
        <fullName evidence="2">Uncharacterized protein</fullName>
    </submittedName>
</protein>
<sequence length="242" mass="26969">MTEWISVIIAGLTFLTAAIALGYAKSQITESKASRKQVDDIELKKAEPFVVAHMEQGAAAYVQDFVIKNYGQTPAYDVVVKSNPSLMRSASATGSEVELVAIPKIIPYLAPGQEWRTLWDVVHSRVKNPALTEAHDVTVSFKGTDGTDLKSTAILDWGLMKSKRFLQIYGMHDLAKAMRDINKRTKKWTDFDGEFGVLVRSGAKKDKKWRKEMMRLHALNEQTTEFEERGSADRANDGSTGV</sequence>
<evidence type="ECO:0000256" key="1">
    <source>
        <dbReference type="SAM" id="MobiDB-lite"/>
    </source>
</evidence>
<evidence type="ECO:0000313" key="3">
    <source>
        <dbReference type="Proteomes" id="UP000746595"/>
    </source>
</evidence>
<feature type="compositionally biased region" description="Basic and acidic residues" evidence="1">
    <location>
        <begin position="226"/>
        <end position="236"/>
    </location>
</feature>
<evidence type="ECO:0000313" key="2">
    <source>
        <dbReference type="EMBL" id="NKG19808.1"/>
    </source>
</evidence>
<dbReference type="EMBL" id="JAAWVT010000001">
    <property type="protein sequence ID" value="NKG19808.1"/>
    <property type="molecule type" value="Genomic_DNA"/>
</dbReference>
<reference evidence="2 3" key="1">
    <citation type="submission" date="2020-04" db="EMBL/GenBank/DDBJ databases">
        <title>Paeniglutamicibacter sp. ANT13_2, a novel actinomycete isolated from sediment in Antarctica.</title>
        <authorList>
            <person name="Sakdapetsiri C."/>
            <person name="Pinyakong O."/>
        </authorList>
    </citation>
    <scope>NUCLEOTIDE SEQUENCE [LARGE SCALE GENOMIC DNA]</scope>
    <source>
        <strain evidence="2 3">ANT13_2</strain>
    </source>
</reference>
<proteinExistence type="predicted"/>
<feature type="region of interest" description="Disordered" evidence="1">
    <location>
        <begin position="220"/>
        <end position="242"/>
    </location>
</feature>